<reference evidence="4" key="1">
    <citation type="journal article" date="2013" name="Nature">
        <title>Pan genome of the phytoplankton Emiliania underpins its global distribution.</title>
        <authorList>
            <person name="Read B.A."/>
            <person name="Kegel J."/>
            <person name="Klute M.J."/>
            <person name="Kuo A."/>
            <person name="Lefebvre S.C."/>
            <person name="Maumus F."/>
            <person name="Mayer C."/>
            <person name="Miller J."/>
            <person name="Monier A."/>
            <person name="Salamov A."/>
            <person name="Young J."/>
            <person name="Aguilar M."/>
            <person name="Claverie J.M."/>
            <person name="Frickenhaus S."/>
            <person name="Gonzalez K."/>
            <person name="Herman E.K."/>
            <person name="Lin Y.C."/>
            <person name="Napier J."/>
            <person name="Ogata H."/>
            <person name="Sarno A.F."/>
            <person name="Shmutz J."/>
            <person name="Schroeder D."/>
            <person name="de Vargas C."/>
            <person name="Verret F."/>
            <person name="von Dassow P."/>
            <person name="Valentin K."/>
            <person name="Van de Peer Y."/>
            <person name="Wheeler G."/>
            <person name="Dacks J.B."/>
            <person name="Delwiche C.F."/>
            <person name="Dyhrman S.T."/>
            <person name="Glockner G."/>
            <person name="John U."/>
            <person name="Richards T."/>
            <person name="Worden A.Z."/>
            <person name="Zhang X."/>
            <person name="Grigoriev I.V."/>
            <person name="Allen A.E."/>
            <person name="Bidle K."/>
            <person name="Borodovsky M."/>
            <person name="Bowler C."/>
            <person name="Brownlee C."/>
            <person name="Cock J.M."/>
            <person name="Elias M."/>
            <person name="Gladyshev V.N."/>
            <person name="Groth M."/>
            <person name="Guda C."/>
            <person name="Hadaegh A."/>
            <person name="Iglesias-Rodriguez M.D."/>
            <person name="Jenkins J."/>
            <person name="Jones B.M."/>
            <person name="Lawson T."/>
            <person name="Leese F."/>
            <person name="Lindquist E."/>
            <person name="Lobanov A."/>
            <person name="Lomsadze A."/>
            <person name="Malik S.B."/>
            <person name="Marsh M.E."/>
            <person name="Mackinder L."/>
            <person name="Mock T."/>
            <person name="Mueller-Roeber B."/>
            <person name="Pagarete A."/>
            <person name="Parker M."/>
            <person name="Probert I."/>
            <person name="Quesneville H."/>
            <person name="Raines C."/>
            <person name="Rensing S.A."/>
            <person name="Riano-Pachon D.M."/>
            <person name="Richier S."/>
            <person name="Rokitta S."/>
            <person name="Shiraiwa Y."/>
            <person name="Soanes D.M."/>
            <person name="van der Giezen M."/>
            <person name="Wahlund T.M."/>
            <person name="Williams B."/>
            <person name="Wilson W."/>
            <person name="Wolfe G."/>
            <person name="Wurch L.L."/>
        </authorList>
    </citation>
    <scope>NUCLEOTIDE SEQUENCE</scope>
</reference>
<feature type="transmembrane region" description="Helical" evidence="2">
    <location>
        <begin position="47"/>
        <end position="65"/>
    </location>
</feature>
<dbReference type="eggNOG" id="KOG1347">
    <property type="taxonomic scope" value="Eukaryota"/>
</dbReference>
<dbReference type="PANTHER" id="PTHR11206">
    <property type="entry name" value="MULTIDRUG RESISTANCE PROTEIN"/>
    <property type="match status" value="1"/>
</dbReference>
<feature type="transmembrane region" description="Helical" evidence="2">
    <location>
        <begin position="346"/>
        <end position="365"/>
    </location>
</feature>
<keyword evidence="4" id="KW-1185">Reference proteome</keyword>
<feature type="transmembrane region" description="Helical" evidence="2">
    <location>
        <begin position="113"/>
        <end position="133"/>
    </location>
</feature>
<evidence type="ECO:0000256" key="1">
    <source>
        <dbReference type="ARBA" id="ARBA00010199"/>
    </source>
</evidence>
<keyword evidence="2" id="KW-1133">Transmembrane helix</keyword>
<dbReference type="RefSeq" id="XP_005779677.1">
    <property type="nucleotide sequence ID" value="XM_005779620.1"/>
</dbReference>
<feature type="transmembrane region" description="Helical" evidence="2">
    <location>
        <begin position="192"/>
        <end position="213"/>
    </location>
</feature>
<dbReference type="EnsemblProtists" id="EOD27248">
    <property type="protein sequence ID" value="EOD27248"/>
    <property type="gene ID" value="EMIHUDRAFT_52721"/>
</dbReference>
<feature type="transmembrane region" description="Helical" evidence="2">
    <location>
        <begin position="233"/>
        <end position="256"/>
    </location>
</feature>
<dbReference type="Proteomes" id="UP000013827">
    <property type="component" value="Unassembled WGS sequence"/>
</dbReference>
<dbReference type="STRING" id="2903.R1CW16"/>
<feature type="transmembrane region" description="Helical" evidence="2">
    <location>
        <begin position="85"/>
        <end position="101"/>
    </location>
</feature>
<dbReference type="GeneID" id="17272794"/>
<dbReference type="OMA" id="MAMFVCE"/>
<evidence type="ECO:0000256" key="2">
    <source>
        <dbReference type="SAM" id="Phobius"/>
    </source>
</evidence>
<feature type="transmembrane region" description="Helical" evidence="2">
    <location>
        <begin position="268"/>
        <end position="290"/>
    </location>
</feature>
<evidence type="ECO:0000313" key="4">
    <source>
        <dbReference type="Proteomes" id="UP000013827"/>
    </source>
</evidence>
<dbReference type="AlphaFoldDB" id="A0A0D3JUR3"/>
<feature type="transmembrane region" description="Helical" evidence="2">
    <location>
        <begin position="371"/>
        <end position="394"/>
    </location>
</feature>
<dbReference type="GO" id="GO:0015297">
    <property type="term" value="F:antiporter activity"/>
    <property type="evidence" value="ECO:0007669"/>
    <property type="project" value="InterPro"/>
</dbReference>
<keyword evidence="2" id="KW-0472">Membrane</keyword>
<sequence>LDALALARCYFNIVCMAPGFGYISALRTVCPQAVGAGKPCSLHYQRALILIMVGFLPALPCLLWSEQVMVAAGQPPDLAARAAPYALRLAPSYFGVVGMSATQRIFQAHGYNWANLAITLAVCALAPGLQWLLVHRLGLGYLGAAWAQSLYNSLYPLAQVPYLVWRGHGRCFVPQPPSQLLRRSALVEHLKLVAAGFWMVVLEWWVCEAIVMLSGLLAHPVACIGASTVVANLQALGCMGWIGVAVAASTTVGQYVGAGSVHLARRAAALSLVIGCALAATAAASLVAGATPIAGLFTTDGAISDLTAALMPLLGGVVLVDAANNALGGVCSGLGLQRWSAAGQLVGYYLVGMPAGCALAFGAAHRAERGIFFLWGGVGLSMLTAAAVQATAILRLDWSVAARTAARRLAKDED</sequence>
<dbReference type="InterPro" id="IPR002528">
    <property type="entry name" value="MATE_fam"/>
</dbReference>
<name>A0A0D3JUR3_EMIH1</name>
<evidence type="ECO:0000313" key="3">
    <source>
        <dbReference type="EnsemblProtists" id="EOD27248"/>
    </source>
</evidence>
<keyword evidence="2" id="KW-0812">Transmembrane</keyword>
<proteinExistence type="inferred from homology"/>
<dbReference type="GO" id="GO:0016020">
    <property type="term" value="C:membrane"/>
    <property type="evidence" value="ECO:0007669"/>
    <property type="project" value="InterPro"/>
</dbReference>
<evidence type="ECO:0008006" key="5">
    <source>
        <dbReference type="Google" id="ProtNLM"/>
    </source>
</evidence>
<organism evidence="3 4">
    <name type="scientific">Emiliania huxleyi (strain CCMP1516)</name>
    <dbReference type="NCBI Taxonomy" id="280463"/>
    <lineage>
        <taxon>Eukaryota</taxon>
        <taxon>Haptista</taxon>
        <taxon>Haptophyta</taxon>
        <taxon>Prymnesiophyceae</taxon>
        <taxon>Isochrysidales</taxon>
        <taxon>Noelaerhabdaceae</taxon>
        <taxon>Emiliania</taxon>
    </lineage>
</organism>
<dbReference type="KEGG" id="ehx:EMIHUDRAFT_52721"/>
<dbReference type="GO" id="GO:0042910">
    <property type="term" value="F:xenobiotic transmembrane transporter activity"/>
    <property type="evidence" value="ECO:0007669"/>
    <property type="project" value="InterPro"/>
</dbReference>
<dbReference type="Pfam" id="PF01554">
    <property type="entry name" value="MatE"/>
    <property type="match status" value="2"/>
</dbReference>
<dbReference type="HOGENOM" id="CLU_012893_1_4_1"/>
<comment type="similarity">
    <text evidence="1">Belongs to the multi antimicrobial extrusion (MATE) (TC 2.A.66.1) family.</text>
</comment>
<accession>A0A0D3JUR3</accession>
<dbReference type="PaxDb" id="2903-EOD27248"/>
<reference evidence="3" key="2">
    <citation type="submission" date="2024-10" db="UniProtKB">
        <authorList>
            <consortium name="EnsemblProtists"/>
        </authorList>
    </citation>
    <scope>IDENTIFICATION</scope>
</reference>
<protein>
    <recommendedName>
        <fullName evidence="5">Protein DETOXIFICATION</fullName>
    </recommendedName>
</protein>